<dbReference type="InterPro" id="IPR036259">
    <property type="entry name" value="MFS_trans_sf"/>
</dbReference>
<dbReference type="PROSITE" id="PS50850">
    <property type="entry name" value="MFS"/>
    <property type="match status" value="1"/>
</dbReference>
<keyword evidence="3 5" id="KW-1133">Transmembrane helix</keyword>
<dbReference type="AlphaFoldDB" id="A0A7H0IBG6"/>
<feature type="transmembrane region" description="Helical" evidence="5">
    <location>
        <begin position="295"/>
        <end position="315"/>
    </location>
</feature>
<reference evidence="7 8" key="1">
    <citation type="submission" date="2020-08" db="EMBL/GenBank/DDBJ databases">
        <title>A novel species.</title>
        <authorList>
            <person name="Gao J."/>
        </authorList>
    </citation>
    <scope>NUCLEOTIDE SEQUENCE [LARGE SCALE GENOMIC DNA]</scope>
    <source>
        <strain evidence="7 8">CRXT-G-22</strain>
    </source>
</reference>
<proteinExistence type="predicted"/>
<keyword evidence="4 5" id="KW-0472">Membrane</keyword>
<dbReference type="GO" id="GO:0005886">
    <property type="term" value="C:plasma membrane"/>
    <property type="evidence" value="ECO:0007669"/>
    <property type="project" value="UniProtKB-SubCell"/>
</dbReference>
<feature type="transmembrane region" description="Helical" evidence="5">
    <location>
        <begin position="411"/>
        <end position="432"/>
    </location>
</feature>
<evidence type="ECO:0000313" key="8">
    <source>
        <dbReference type="Proteomes" id="UP000516052"/>
    </source>
</evidence>
<evidence type="ECO:0000256" key="3">
    <source>
        <dbReference type="ARBA" id="ARBA00022989"/>
    </source>
</evidence>
<dbReference type="InterPro" id="IPR011701">
    <property type="entry name" value="MFS"/>
</dbReference>
<keyword evidence="2 5" id="KW-0812">Transmembrane</keyword>
<sequence length="436" mass="43179">MSTSVSRPSYRAVLQLPHALRTFGSALFARLSYGLVPLAVLLTTVDATGSYAVSGVVMAVFGGTMVVLTPFRATLVDRYGPRRALPPMALAYAVFLCAFALTAVRSGPSPLVLCGLIGLTGACAPPLGPTMRAVWSELAPDKRLLQRAYSLDGVAEELLFVTGPVVVGVLVGVAPPVTAVLVSAGVMVVGTWGFVRSPGVREFGAGAGAEGGVEVEVGGGDVGRDAGAGCAAGADSVAGADSGAGAGACSPGGRSAQRRVLLIPLAVTAATGLALSAADLLVTAFADQHGYTTGAAAWTLAALSVGSAAGGLLNGAVNWRTPARTRLPRFAAALGLLLIVAGASPGILTLAALLTLAGAFITPVITTAYLIAEETATPANRTRAGAWINTAVNAGSSAGAAGAGLLLARAPLGVCFAVAGLVALVTGAGGVWGERR</sequence>
<feature type="transmembrane region" description="Helical" evidence="5">
    <location>
        <begin position="177"/>
        <end position="195"/>
    </location>
</feature>
<feature type="transmembrane region" description="Helical" evidence="5">
    <location>
        <begin position="260"/>
        <end position="283"/>
    </location>
</feature>
<feature type="transmembrane region" description="Helical" evidence="5">
    <location>
        <begin position="51"/>
        <end position="73"/>
    </location>
</feature>
<feature type="transmembrane region" description="Helical" evidence="5">
    <location>
        <begin position="350"/>
        <end position="372"/>
    </location>
</feature>
<dbReference type="EMBL" id="CP060828">
    <property type="protein sequence ID" value="QNP70132.1"/>
    <property type="molecule type" value="Genomic_DNA"/>
</dbReference>
<dbReference type="RefSeq" id="WP_187747151.1">
    <property type="nucleotide sequence ID" value="NZ_CP060828.1"/>
</dbReference>
<dbReference type="Proteomes" id="UP000516052">
    <property type="component" value="Chromosome"/>
</dbReference>
<protein>
    <submittedName>
        <fullName evidence="7">MFS transporter</fullName>
    </submittedName>
</protein>
<dbReference type="InterPro" id="IPR020846">
    <property type="entry name" value="MFS_dom"/>
</dbReference>
<feature type="transmembrane region" description="Helical" evidence="5">
    <location>
        <begin position="20"/>
        <end position="45"/>
    </location>
</feature>
<evidence type="ECO:0000256" key="2">
    <source>
        <dbReference type="ARBA" id="ARBA00022692"/>
    </source>
</evidence>
<name>A0A7H0IBG6_9ACTN</name>
<feature type="transmembrane region" description="Helical" evidence="5">
    <location>
        <begin position="384"/>
        <end position="405"/>
    </location>
</feature>
<dbReference type="PANTHER" id="PTHR23542:SF1">
    <property type="entry name" value="MAJOR FACILITATOR SUPERFAMILY (MFS) PROFILE DOMAIN-CONTAINING PROTEIN"/>
    <property type="match status" value="1"/>
</dbReference>
<dbReference type="Pfam" id="PF07690">
    <property type="entry name" value="MFS_1"/>
    <property type="match status" value="1"/>
</dbReference>
<evidence type="ECO:0000256" key="1">
    <source>
        <dbReference type="ARBA" id="ARBA00004651"/>
    </source>
</evidence>
<dbReference type="Gene3D" id="1.20.1250.20">
    <property type="entry name" value="MFS general substrate transporter like domains"/>
    <property type="match status" value="2"/>
</dbReference>
<feature type="transmembrane region" description="Helical" evidence="5">
    <location>
        <begin position="85"/>
        <end position="104"/>
    </location>
</feature>
<dbReference type="PANTHER" id="PTHR23542">
    <property type="match status" value="1"/>
</dbReference>
<feature type="transmembrane region" description="Helical" evidence="5">
    <location>
        <begin position="327"/>
        <end position="344"/>
    </location>
</feature>
<dbReference type="KEGG" id="sroi:IAG44_12175"/>
<dbReference type="GO" id="GO:0022857">
    <property type="term" value="F:transmembrane transporter activity"/>
    <property type="evidence" value="ECO:0007669"/>
    <property type="project" value="InterPro"/>
</dbReference>
<evidence type="ECO:0000259" key="6">
    <source>
        <dbReference type="PROSITE" id="PS50850"/>
    </source>
</evidence>
<organism evidence="7 8">
    <name type="scientific">Streptomyces roseirectus</name>
    <dbReference type="NCBI Taxonomy" id="2768066"/>
    <lineage>
        <taxon>Bacteria</taxon>
        <taxon>Bacillati</taxon>
        <taxon>Actinomycetota</taxon>
        <taxon>Actinomycetes</taxon>
        <taxon>Kitasatosporales</taxon>
        <taxon>Streptomycetaceae</taxon>
        <taxon>Streptomyces</taxon>
    </lineage>
</organism>
<comment type="subcellular location">
    <subcellularLocation>
        <location evidence="1">Cell membrane</location>
        <topology evidence="1">Multi-pass membrane protein</topology>
    </subcellularLocation>
</comment>
<keyword evidence="8" id="KW-1185">Reference proteome</keyword>
<dbReference type="SUPFAM" id="SSF103473">
    <property type="entry name" value="MFS general substrate transporter"/>
    <property type="match status" value="1"/>
</dbReference>
<feature type="transmembrane region" description="Helical" evidence="5">
    <location>
        <begin position="110"/>
        <end position="128"/>
    </location>
</feature>
<gene>
    <name evidence="7" type="ORF">IAG44_12175</name>
</gene>
<accession>A0A7H0IBG6</accession>
<evidence type="ECO:0000256" key="4">
    <source>
        <dbReference type="ARBA" id="ARBA00023136"/>
    </source>
</evidence>
<evidence type="ECO:0000313" key="7">
    <source>
        <dbReference type="EMBL" id="QNP70132.1"/>
    </source>
</evidence>
<feature type="domain" description="Major facilitator superfamily (MFS) profile" evidence="6">
    <location>
        <begin position="260"/>
        <end position="436"/>
    </location>
</feature>
<evidence type="ECO:0000256" key="5">
    <source>
        <dbReference type="SAM" id="Phobius"/>
    </source>
</evidence>